<dbReference type="Pfam" id="PF25884">
    <property type="entry name" value="At5g19230"/>
    <property type="match status" value="1"/>
</dbReference>
<dbReference type="EMBL" id="JAVYJV010000001">
    <property type="protein sequence ID" value="KAK4378982.1"/>
    <property type="molecule type" value="Genomic_DNA"/>
</dbReference>
<keyword evidence="3" id="KW-1185">Reference proteome</keyword>
<dbReference type="AlphaFoldDB" id="A0AAE1VRP4"/>
<sequence length="65" mass="7333">MDEEEENGGWKAFTCLVQPHAADMSVETDVIWYEEGHVLSGINSYRQSHNLPALTEHDRADCLAD</sequence>
<gene>
    <name evidence="2" type="ORF">RND71_000844</name>
</gene>
<protein>
    <recommendedName>
        <fullName evidence="1">Uncharacterized GPI-anchored protein At5g19230-like domain-containing protein</fullName>
    </recommendedName>
</protein>
<evidence type="ECO:0000313" key="2">
    <source>
        <dbReference type="EMBL" id="KAK4378982.1"/>
    </source>
</evidence>
<dbReference type="Proteomes" id="UP001291623">
    <property type="component" value="Unassembled WGS sequence"/>
</dbReference>
<proteinExistence type="predicted"/>
<evidence type="ECO:0000313" key="3">
    <source>
        <dbReference type="Proteomes" id="UP001291623"/>
    </source>
</evidence>
<feature type="domain" description="Uncharacterized GPI-anchored protein At5g19230-like" evidence="1">
    <location>
        <begin position="36"/>
        <end position="65"/>
    </location>
</feature>
<evidence type="ECO:0000259" key="1">
    <source>
        <dbReference type="Pfam" id="PF25884"/>
    </source>
</evidence>
<organism evidence="2 3">
    <name type="scientific">Anisodus tanguticus</name>
    <dbReference type="NCBI Taxonomy" id="243964"/>
    <lineage>
        <taxon>Eukaryota</taxon>
        <taxon>Viridiplantae</taxon>
        <taxon>Streptophyta</taxon>
        <taxon>Embryophyta</taxon>
        <taxon>Tracheophyta</taxon>
        <taxon>Spermatophyta</taxon>
        <taxon>Magnoliopsida</taxon>
        <taxon>eudicotyledons</taxon>
        <taxon>Gunneridae</taxon>
        <taxon>Pentapetalae</taxon>
        <taxon>asterids</taxon>
        <taxon>lamiids</taxon>
        <taxon>Solanales</taxon>
        <taxon>Solanaceae</taxon>
        <taxon>Solanoideae</taxon>
        <taxon>Hyoscyameae</taxon>
        <taxon>Anisodus</taxon>
    </lineage>
</organism>
<reference evidence="2" key="1">
    <citation type="submission" date="2023-12" db="EMBL/GenBank/DDBJ databases">
        <title>Genome assembly of Anisodus tanguticus.</title>
        <authorList>
            <person name="Wang Y.-J."/>
        </authorList>
    </citation>
    <scope>NUCLEOTIDE SEQUENCE</scope>
    <source>
        <strain evidence="2">KB-2021</strain>
        <tissue evidence="2">Leaf</tissue>
    </source>
</reference>
<comment type="caution">
    <text evidence="2">The sequence shown here is derived from an EMBL/GenBank/DDBJ whole genome shotgun (WGS) entry which is preliminary data.</text>
</comment>
<accession>A0AAE1VRP4</accession>
<name>A0AAE1VRP4_9SOLA</name>
<dbReference type="InterPro" id="IPR059083">
    <property type="entry name" value="At5g19230_dom"/>
</dbReference>